<dbReference type="OrthoDB" id="856045at2"/>
<dbReference type="AlphaFoldDB" id="A0A1T4NEJ7"/>
<dbReference type="RefSeq" id="WP_078810245.1">
    <property type="nucleotide sequence ID" value="NZ_FUWM01000014.1"/>
</dbReference>
<gene>
    <name evidence="1" type="ORF">SAMN02745118_01786</name>
</gene>
<dbReference type="Proteomes" id="UP000190625">
    <property type="component" value="Unassembled WGS sequence"/>
</dbReference>
<dbReference type="SUPFAM" id="SSF52540">
    <property type="entry name" value="P-loop containing nucleoside triphosphate hydrolases"/>
    <property type="match status" value="1"/>
</dbReference>
<organism evidence="1 2">
    <name type="scientific">Selenihalanaerobacter shriftii</name>
    <dbReference type="NCBI Taxonomy" id="142842"/>
    <lineage>
        <taxon>Bacteria</taxon>
        <taxon>Bacillati</taxon>
        <taxon>Bacillota</taxon>
        <taxon>Clostridia</taxon>
        <taxon>Halanaerobiales</taxon>
        <taxon>Halobacteroidaceae</taxon>
        <taxon>Selenihalanaerobacter</taxon>
    </lineage>
</organism>
<reference evidence="2" key="1">
    <citation type="submission" date="2017-02" db="EMBL/GenBank/DDBJ databases">
        <authorList>
            <person name="Varghese N."/>
            <person name="Submissions S."/>
        </authorList>
    </citation>
    <scope>NUCLEOTIDE SEQUENCE [LARGE SCALE GENOMIC DNA]</scope>
    <source>
        <strain evidence="2">ATCC BAA-73</strain>
    </source>
</reference>
<name>A0A1T4NEJ7_9FIRM</name>
<dbReference type="STRING" id="142842.SAMN02745118_01786"/>
<dbReference type="EMBL" id="FUWM01000014">
    <property type="protein sequence ID" value="SJZ77689.1"/>
    <property type="molecule type" value="Genomic_DNA"/>
</dbReference>
<accession>A0A1T4NEJ7</accession>
<proteinExistence type="predicted"/>
<sequence length="1248" mass="146997">MTKQNLSFIKTAKRFKYSVNIKFDLNDFQKIDSYIPTAKNIQLFREIFESFPKDSVSRAHLLMGAYGTGKSLFAMVLGTLLSNKDNPENYNNLISNIAKFDSQLANRMEKEITEKDPYLLVLPTTNNDSFKQNMLSSLEEALAANGLEDIFPETHFKSVINKLEQWQVEYSSTYERFKKVLQNELGLTITDFKEQIEAFDQENYNFFVEHYPDLTSGGNFNSFYGCDLNEIYSEVSREIRKQGYQGIYILYDEFNKLLEDNIDAFDGKVLQDFAEMTTRSDENEVHLLLISHKNLVQYTTNLSQDQVDEWKKIEGRFKELDITQYSSQIFELMSNVILKEEKPWETFKDNYQPEFDFYERKLEELNLYPNYNQEEKEEYILEGCYPLHPLTTALLPKLSQKVAQNERTIFTYLSTDEQNTLGEFLNKSHSNNFPLVYLSSIYDYFEELMKQEFDYTQVHQAWADSQRALQKVSSGEEDKINFIKSLGVIYAVNNFTEFSPSKEMLGFALDYLNDDEFENLINGLIEDKIILYRKSLEQFKFFEGSDIDFRRKINEKRVERSTNFSGKYLLNDYFKPSPVIPKKYNDLYKIRRYFVTEYLYLEELKQIDNWEEYLVKYEEKSYIDGAIAYLLLNSKEEIEEAVEILNNISPEETRRIIFVVPKKPVGIDDLLRDFDAQLLLKKDKEFLAKDSLAEQELNLYIEETKQLIDNRLNKFIEPQHNNAHYYYNNEIDFDINSRRRLCEKVSDICLRVFNKTPKINNELIIKNRITAPQRAARKEVVESLMFNDLKERLGISGYGPSFLIYRTIFIKTNLLQKVDEDLGVMKFNSELSNNESNKEVDSDKVNSNKQLTISPLKEQEAINYKLDSNLKEIMKILQKSYQSDKKQNIGEIYDRLRRPPYGLRLGVMPILLMTAGRINDDLKNVAIRHNDEEREINVKLFEDINKYPARFTLERIAWDETKEEYITFLEKLFSNRLKDDNSKEVNRLKKIYISIKEWYQALPKYARETKMISKDSLKLSKIINRRTSEIQKVLLEVMPKKLIGSNLASENIDDLEEIIYDFVKEHNQAYSQLVTRLQIEICDEFTENCNQGFKASLSSWYQSLEEQTKNYTYSREINAFLNILRKLQISEMNEEQLLKELAVTLTGFDIKDWDDNIEDDFLNSIQEIKGEVEGHKITTDIEKESTYEFALVDVDGQKYERNFKEVELEGLAQILENKVKSSFEDIGNAVSDQEKQQILVNLLKMMFE</sequence>
<dbReference type="InterPro" id="IPR027417">
    <property type="entry name" value="P-loop_NTPase"/>
</dbReference>
<protein>
    <submittedName>
        <fullName evidence="1">Uncharacterized protein</fullName>
    </submittedName>
</protein>
<evidence type="ECO:0000313" key="2">
    <source>
        <dbReference type="Proteomes" id="UP000190625"/>
    </source>
</evidence>
<evidence type="ECO:0000313" key="1">
    <source>
        <dbReference type="EMBL" id="SJZ77689.1"/>
    </source>
</evidence>
<keyword evidence="2" id="KW-1185">Reference proteome</keyword>